<dbReference type="EMBL" id="JBDIME010000019">
    <property type="protein sequence ID" value="MEN2791665.1"/>
    <property type="molecule type" value="Genomic_DNA"/>
</dbReference>
<feature type="domain" description="Contractile injection system tube protein N-terminal" evidence="2">
    <location>
        <begin position="6"/>
        <end position="158"/>
    </location>
</feature>
<proteinExistence type="predicted"/>
<reference evidence="3 4" key="1">
    <citation type="submission" date="2024-05" db="EMBL/GenBank/DDBJ databases">
        <authorList>
            <person name="Liu Q."/>
            <person name="Xin Y.-H."/>
        </authorList>
    </citation>
    <scope>NUCLEOTIDE SEQUENCE [LARGE SCALE GENOMIC DNA]</scope>
    <source>
        <strain evidence="3 4">CGMCC 1.10181</strain>
    </source>
</reference>
<evidence type="ECO:0000256" key="1">
    <source>
        <dbReference type="SAM" id="MobiDB-lite"/>
    </source>
</evidence>
<dbReference type="Proteomes" id="UP001419910">
    <property type="component" value="Unassembled WGS sequence"/>
</dbReference>
<protein>
    <submittedName>
        <fullName evidence="3">Peptidoglycan-binding protein</fullName>
    </submittedName>
</protein>
<feature type="region of interest" description="Disordered" evidence="1">
    <location>
        <begin position="171"/>
        <end position="194"/>
    </location>
</feature>
<sequence>MSEAVLVKAKLIELKQDLTSELPGGKKIDVQFNPENMKVSFANQVAEPKGGDQKAGTAGRQFVGAGTTKLVLTLWFDVTAMDKPVDDVRRLTADVIYFMTPTKADSDPKKLAPPGTRFSWGSFIFDGMVEGLEESLEFFSAAGKPLRASVAVTMSQQKILVADFKGSSGIVPNRPGQRPFTPAPQGGSLQKMAGAAGKGGDWQGIAAANNIEDPLRMSPGALIDLDASVSVGGGIGFGASASISAPSVSASAAVSLPAPSLSIS</sequence>
<keyword evidence="4" id="KW-1185">Reference proteome</keyword>
<dbReference type="InterPro" id="IPR045361">
    <property type="entry name" value="CIS_tube_prot_N"/>
</dbReference>
<dbReference type="RefSeq" id="WP_343892085.1">
    <property type="nucleotide sequence ID" value="NZ_BAAAEH010000050.1"/>
</dbReference>
<name>A0ABU9Y792_9SPHN</name>
<accession>A0ABU9Y792</accession>
<comment type="caution">
    <text evidence="3">The sequence shown here is derived from an EMBL/GenBank/DDBJ whole genome shotgun (WGS) entry which is preliminary data.</text>
</comment>
<evidence type="ECO:0000313" key="4">
    <source>
        <dbReference type="Proteomes" id="UP001419910"/>
    </source>
</evidence>
<evidence type="ECO:0000313" key="3">
    <source>
        <dbReference type="EMBL" id="MEN2791665.1"/>
    </source>
</evidence>
<organism evidence="3 4">
    <name type="scientific">Sphingomonas oligophenolica</name>
    <dbReference type="NCBI Taxonomy" id="301154"/>
    <lineage>
        <taxon>Bacteria</taxon>
        <taxon>Pseudomonadati</taxon>
        <taxon>Pseudomonadota</taxon>
        <taxon>Alphaproteobacteria</taxon>
        <taxon>Sphingomonadales</taxon>
        <taxon>Sphingomonadaceae</taxon>
        <taxon>Sphingomonas</taxon>
    </lineage>
</organism>
<evidence type="ECO:0000259" key="2">
    <source>
        <dbReference type="Pfam" id="PF19266"/>
    </source>
</evidence>
<gene>
    <name evidence="3" type="ORF">ABC974_18690</name>
</gene>
<dbReference type="Pfam" id="PF19266">
    <property type="entry name" value="CIS_tube"/>
    <property type="match status" value="1"/>
</dbReference>